<evidence type="ECO:0000313" key="5">
    <source>
        <dbReference type="EMBL" id="TXL66562.1"/>
    </source>
</evidence>
<dbReference type="CDD" id="cd00118">
    <property type="entry name" value="LysM"/>
    <property type="match status" value="2"/>
</dbReference>
<proteinExistence type="predicted"/>
<dbReference type="PANTHER" id="PTHR39160:SF6">
    <property type="entry name" value="CELL WALL-BINDING PROTEIN YOCH"/>
    <property type="match status" value="1"/>
</dbReference>
<evidence type="ECO:0000256" key="2">
    <source>
        <dbReference type="SAM" id="MobiDB-lite"/>
    </source>
</evidence>
<dbReference type="RefSeq" id="WP_147665962.1">
    <property type="nucleotide sequence ID" value="NZ_VDUW01000002.1"/>
</dbReference>
<dbReference type="Proteomes" id="UP000321574">
    <property type="component" value="Unassembled WGS sequence"/>
</dbReference>
<comment type="caution">
    <text evidence="5">The sequence shown here is derived from an EMBL/GenBank/DDBJ whole genome shotgun (WGS) entry which is preliminary data.</text>
</comment>
<organism evidence="5 6">
    <name type="scientific">Cerasibacillus terrae</name>
    <dbReference type="NCBI Taxonomy" id="2498845"/>
    <lineage>
        <taxon>Bacteria</taxon>
        <taxon>Bacillati</taxon>
        <taxon>Bacillota</taxon>
        <taxon>Bacilli</taxon>
        <taxon>Bacillales</taxon>
        <taxon>Bacillaceae</taxon>
        <taxon>Cerasibacillus</taxon>
    </lineage>
</organism>
<evidence type="ECO:0000259" key="4">
    <source>
        <dbReference type="PROSITE" id="PS51782"/>
    </source>
</evidence>
<feature type="region of interest" description="Disordered" evidence="2">
    <location>
        <begin position="117"/>
        <end position="185"/>
    </location>
</feature>
<dbReference type="InterPro" id="IPR051933">
    <property type="entry name" value="Resuscitation_pf_RpfB"/>
</dbReference>
<evidence type="ECO:0000313" key="6">
    <source>
        <dbReference type="Proteomes" id="UP000321574"/>
    </source>
</evidence>
<dbReference type="AlphaFoldDB" id="A0A5C8NZT6"/>
<dbReference type="PANTHER" id="PTHR39160">
    <property type="entry name" value="CELL WALL-BINDING PROTEIN YOCH"/>
    <property type="match status" value="1"/>
</dbReference>
<dbReference type="SMART" id="SM00257">
    <property type="entry name" value="LysM"/>
    <property type="match status" value="2"/>
</dbReference>
<feature type="signal peptide" evidence="3">
    <location>
        <begin position="1"/>
        <end position="24"/>
    </location>
</feature>
<dbReference type="InterPro" id="IPR010611">
    <property type="entry name" value="3D_dom"/>
</dbReference>
<feature type="domain" description="LysM" evidence="4">
    <location>
        <begin position="70"/>
        <end position="113"/>
    </location>
</feature>
<keyword evidence="6" id="KW-1185">Reference proteome</keyword>
<dbReference type="SUPFAM" id="SSF54106">
    <property type="entry name" value="LysM domain"/>
    <property type="match status" value="2"/>
</dbReference>
<gene>
    <name evidence="5" type="ORF">FHP05_04035</name>
</gene>
<evidence type="ECO:0000256" key="1">
    <source>
        <dbReference type="ARBA" id="ARBA00022729"/>
    </source>
</evidence>
<dbReference type="PROSITE" id="PS51782">
    <property type="entry name" value="LYSM"/>
    <property type="match status" value="2"/>
</dbReference>
<dbReference type="InterPro" id="IPR018392">
    <property type="entry name" value="LysM"/>
</dbReference>
<dbReference type="Pfam" id="PF01476">
    <property type="entry name" value="LysM"/>
    <property type="match status" value="2"/>
</dbReference>
<evidence type="ECO:0000256" key="3">
    <source>
        <dbReference type="SAM" id="SignalP"/>
    </source>
</evidence>
<reference evidence="5 6" key="1">
    <citation type="submission" date="2019-06" db="EMBL/GenBank/DDBJ databases">
        <title>Cerasibacillus sp. nov., isolated from maize field.</title>
        <authorList>
            <person name="Lin S.-Y."/>
            <person name="Tsai C.-F."/>
            <person name="Young C.-C."/>
        </authorList>
    </citation>
    <scope>NUCLEOTIDE SEQUENCE [LARGE SCALE GENOMIC DNA]</scope>
    <source>
        <strain evidence="5 6">CC-CFT480</strain>
    </source>
</reference>
<dbReference type="GO" id="GO:0004553">
    <property type="term" value="F:hydrolase activity, hydrolyzing O-glycosyl compounds"/>
    <property type="evidence" value="ECO:0007669"/>
    <property type="project" value="InterPro"/>
</dbReference>
<keyword evidence="1 3" id="KW-0732">Signal</keyword>
<dbReference type="GO" id="GO:0009254">
    <property type="term" value="P:peptidoglycan turnover"/>
    <property type="evidence" value="ECO:0007669"/>
    <property type="project" value="InterPro"/>
</dbReference>
<dbReference type="GO" id="GO:0019867">
    <property type="term" value="C:outer membrane"/>
    <property type="evidence" value="ECO:0007669"/>
    <property type="project" value="InterPro"/>
</dbReference>
<dbReference type="CDD" id="cd22786">
    <property type="entry name" value="DPBB_YuiC-like"/>
    <property type="match status" value="1"/>
</dbReference>
<dbReference type="Gene3D" id="3.10.350.10">
    <property type="entry name" value="LysM domain"/>
    <property type="match status" value="2"/>
</dbReference>
<feature type="chain" id="PRO_5022779855" evidence="3">
    <location>
        <begin position="25"/>
        <end position="278"/>
    </location>
</feature>
<dbReference type="EMBL" id="VDUW01000002">
    <property type="protein sequence ID" value="TXL66562.1"/>
    <property type="molecule type" value="Genomic_DNA"/>
</dbReference>
<dbReference type="InterPro" id="IPR036908">
    <property type="entry name" value="RlpA-like_sf"/>
</dbReference>
<accession>A0A5C8NZT6</accession>
<protein>
    <submittedName>
        <fullName evidence="5">LysM peptidoglycan-binding domain-containing protein</fullName>
    </submittedName>
</protein>
<dbReference type="SUPFAM" id="SSF50685">
    <property type="entry name" value="Barwin-like endoglucanases"/>
    <property type="match status" value="1"/>
</dbReference>
<feature type="compositionally biased region" description="Basic and acidic residues" evidence="2">
    <location>
        <begin position="135"/>
        <end position="182"/>
    </location>
</feature>
<sequence>MKKFIATFTTGLMIVGASVSTVSAEEHVVQKGDNLWDIANTYETTVGHLVEMNDLETTVIQPKQKLTIDDIYTVEKGDTLYSIAKEHNVSVKDIKDWNDMDSEIILIGQELHIKSGSLSIEKEPTNQTEETQESTVKEEVQETKPAEEASTNKKEAKEEPVTKQEEAKEESVTKSEKQENPEGKTMTVTATAYTAACNGCTGITATGIDLNKDRNAKVIAVDPNVIPLGSKVYVEGYGQAIAGDTGGAIKGNKIDIHVPTKSEANKWGVRTVDITIIE</sequence>
<dbReference type="InterPro" id="IPR036779">
    <property type="entry name" value="LysM_dom_sf"/>
</dbReference>
<dbReference type="OrthoDB" id="9798935at2"/>
<feature type="domain" description="LysM" evidence="4">
    <location>
        <begin position="25"/>
        <end position="68"/>
    </location>
</feature>
<dbReference type="Gene3D" id="2.40.40.10">
    <property type="entry name" value="RlpA-like domain"/>
    <property type="match status" value="1"/>
</dbReference>
<name>A0A5C8NZT6_9BACI</name>
<dbReference type="Pfam" id="PF06725">
    <property type="entry name" value="3D"/>
    <property type="match status" value="1"/>
</dbReference>